<accession>A0A1W1ZN42</accession>
<dbReference type="InterPro" id="IPR043129">
    <property type="entry name" value="ATPase_NBD"/>
</dbReference>
<dbReference type="EMBL" id="FWXY01000003">
    <property type="protein sequence ID" value="SMC49826.1"/>
    <property type="molecule type" value="Genomic_DNA"/>
</dbReference>
<dbReference type="STRING" id="1121400.SAMN02746065_10349"/>
<feature type="domain" description="ATPase BadF/BadG/BcrA/BcrD type" evidence="5">
    <location>
        <begin position="331"/>
        <end position="582"/>
    </location>
</feature>
<evidence type="ECO:0000259" key="5">
    <source>
        <dbReference type="Pfam" id="PF01869"/>
    </source>
</evidence>
<evidence type="ECO:0000259" key="6">
    <source>
        <dbReference type="Pfam" id="PF09989"/>
    </source>
</evidence>
<dbReference type="Pfam" id="PF09989">
    <property type="entry name" value="DUF2229"/>
    <property type="match status" value="1"/>
</dbReference>
<evidence type="ECO:0000256" key="3">
    <source>
        <dbReference type="ARBA" id="ARBA00023004"/>
    </source>
</evidence>
<sequence>MEYAFNILGIDIGSVSVSVVGIDNKGNIFLKKAVAHQGDVVQGLKTALGSMAVHPFSAIAATAATPDIIKRDAAYDEQVAIIRAAKKRHGAPGAILNVGGEKFSLSLFDPTGRYAGSRNNTSCAAGTGSFLDQQSTRLGLSGPEALSRAAFENTREIPDIATRCAVFAKTDLIHAQQEGFSVPQICDGLCRGLARNIANTLFTEKKIREPIIFCGGVSRNLSVKKHLEQIIEAPLISDENSHLFGALGAALCLADDIQQGIFTPLNSHGYNTMEDMLVKRSQQLQKHFFPQLNLTLSTYPDFSAHTHFVENGVENDIYMDPARMNTCHCFLGMDVGSTSTKAVIVTKEGEVMAGFYTRTASRPVQAVQAIFKSIDAFISTHELTMEIMGCGTTGSGRKLSSAIMGADLVLDEITAHSRAAFELTPEVDTIIEIGGQDAKFTTMKNGVVTSSFMNTVCAAGTGSFIEEQALKLGCPLEDYSRRAESVCSPISSDRCTVFMERDMNHFLSEGYSVDEVLASALHSVRDNYMSKVATQARIGDTVLFQGATAKNRALVAAFEQLLEKPIHVSPYCHLTGALGVALTLKDQPPQKSYFRGFNLWKQSLPVRRETCQLCTNHCKLTIVTIEKETVAFGFLCGRDYNTDHFVPPKNHFHLLRNRKKGVTLPHPTPETSAFTLGIPAALYLVEDLNFWKIFFNYLGIKTITSEKMKSPVTQGRAIATAEFCTPVAALHGHVSYLLEKADQVFLPYYFEQRIPDKKIRRQYCYYTQYMPSVIASLGDIDEKRLISPVVKYLHTAFHTKMELYRALKKIPNAHFSFFDVASAHEKALAWKKGSAQQLKAMMIRQQNRSTDIDVLLVGRPYTILSETLNAGILDIFASMKVNAFFQDMLDMEQHNFDAIEPLLREIHWKHAATILKATLVAARTDNLFPVYITSFKCSPDAFAVGYFKKIMEAHNKPYLVLELDEHDSSVGYETRIEAAVRAFRNHRQTMDSPPPVSLSHVNPKLDDNMSDKTIVMPNWDPITGKFLAAVLRGEGYNAILMEETTDTIKKSLKTNTGQCIPLNAIAAGYAQTIKNHDLDPGRTVLWMSKSDIACNIKLYPHHIKTILTDMGADFGKAGVYKGELSFSDISMKAALNAYFAYMFGGLIRSLGCTIRPYEIQKGKTDAAIARAVDILTKVFEDNQSKEKALAHALEPFKHINTHVEPGRPKVGIFGDFYVRDNDVMSHDLIHFIEAHGGEVVTTPYYRFAKMIASSYFRKWFKEGKYKSLISGKTLLTAMNLMESKYYRYFEPLFNAPDTAYDDPFDKILAQYGILPEHTGESMDNILKIHYTLKAHPDLALFVQTSPAFCCPGLVTEAMASSIEKHSGVPMVSITYDGLGGNPNRVIIPFLKYAGKNGSPEGQRVSM</sequence>
<dbReference type="InterPro" id="IPR008275">
    <property type="entry name" value="CoA_E_activase_dom"/>
</dbReference>
<dbReference type="InterPro" id="IPR051805">
    <property type="entry name" value="Dehydratase_Activator_Redct"/>
</dbReference>
<comment type="cofactor">
    <cofactor evidence="1">
        <name>[4Fe-4S] cluster</name>
        <dbReference type="ChEBI" id="CHEBI:49883"/>
    </cofactor>
</comment>
<dbReference type="CDD" id="cd24035">
    <property type="entry name" value="ASKHA_NBD_O66634-like_rpt2"/>
    <property type="match status" value="1"/>
</dbReference>
<organism evidence="7 8">
    <name type="scientific">Desulfocicer vacuolatum DSM 3385</name>
    <dbReference type="NCBI Taxonomy" id="1121400"/>
    <lineage>
        <taxon>Bacteria</taxon>
        <taxon>Pseudomonadati</taxon>
        <taxon>Thermodesulfobacteriota</taxon>
        <taxon>Desulfobacteria</taxon>
        <taxon>Desulfobacterales</taxon>
        <taxon>Desulfobacteraceae</taxon>
        <taxon>Desulfocicer</taxon>
    </lineage>
</organism>
<reference evidence="7 8" key="1">
    <citation type="submission" date="2017-04" db="EMBL/GenBank/DDBJ databases">
        <authorList>
            <person name="Afonso C.L."/>
            <person name="Miller P.J."/>
            <person name="Scott M.A."/>
            <person name="Spackman E."/>
            <person name="Goraichik I."/>
            <person name="Dimitrov K.M."/>
            <person name="Suarez D.L."/>
            <person name="Swayne D.E."/>
        </authorList>
    </citation>
    <scope>NUCLEOTIDE SEQUENCE [LARGE SCALE GENOMIC DNA]</scope>
    <source>
        <strain evidence="7 8">DSM 3385</strain>
    </source>
</reference>
<keyword evidence="2" id="KW-0479">Metal-binding</keyword>
<dbReference type="GO" id="GO:0046872">
    <property type="term" value="F:metal ion binding"/>
    <property type="evidence" value="ECO:0007669"/>
    <property type="project" value="UniProtKB-KW"/>
</dbReference>
<evidence type="ECO:0000256" key="1">
    <source>
        <dbReference type="ARBA" id="ARBA00001966"/>
    </source>
</evidence>
<evidence type="ECO:0000256" key="2">
    <source>
        <dbReference type="ARBA" id="ARBA00022723"/>
    </source>
</evidence>
<protein>
    <submittedName>
        <fullName evidence="7">CoA-substrate-specific enzyme activase, putative</fullName>
    </submittedName>
</protein>
<dbReference type="Pfam" id="PF01869">
    <property type="entry name" value="BcrAD_BadFG"/>
    <property type="match status" value="2"/>
</dbReference>
<dbReference type="OrthoDB" id="9177882at2"/>
<evidence type="ECO:0000313" key="7">
    <source>
        <dbReference type="EMBL" id="SMC49826.1"/>
    </source>
</evidence>
<dbReference type="InterPro" id="IPR018709">
    <property type="entry name" value="CoA_activase_DUF2229"/>
</dbReference>
<keyword evidence="3" id="KW-0408">Iron</keyword>
<dbReference type="RefSeq" id="WP_084067028.1">
    <property type="nucleotide sequence ID" value="NZ_FWXY01000003.1"/>
</dbReference>
<feature type="domain" description="ATPase BadF/BadG/BcrA/BcrD type" evidence="5">
    <location>
        <begin position="81"/>
        <end position="251"/>
    </location>
</feature>
<dbReference type="InterPro" id="IPR002731">
    <property type="entry name" value="ATPase_BadF"/>
</dbReference>
<dbReference type="SUPFAM" id="SSF53067">
    <property type="entry name" value="Actin-like ATPase domain"/>
    <property type="match status" value="2"/>
</dbReference>
<name>A0A1W1ZN42_9BACT</name>
<dbReference type="PANTHER" id="PTHR32329">
    <property type="entry name" value="BIFUNCTIONAL PROTEIN [INCLUDES 2-HYDROXYACYL-COA DEHYDRATASE (N-TER) AND ITS ACTIVATOR DOMAIN (C_TERM)-RELATED"/>
    <property type="match status" value="1"/>
</dbReference>
<keyword evidence="8" id="KW-1185">Reference proteome</keyword>
<gene>
    <name evidence="7" type="ORF">SAMN02746065_10349</name>
</gene>
<proteinExistence type="predicted"/>
<dbReference type="PANTHER" id="PTHR32329:SF2">
    <property type="entry name" value="BIFUNCTIONAL PROTEIN [INCLUDES 2-HYDROXYACYL-COA DEHYDRATASE (N-TER) AND ITS ACTIVATOR DOMAIN (C_TERM)"/>
    <property type="match status" value="1"/>
</dbReference>
<feature type="domain" description="DUF2229" evidence="6">
    <location>
        <begin position="675"/>
        <end position="889"/>
    </location>
</feature>
<dbReference type="Proteomes" id="UP000192418">
    <property type="component" value="Unassembled WGS sequence"/>
</dbReference>
<dbReference type="CDD" id="cd24034">
    <property type="entry name" value="ASKHA_NBD_O66634-like_rpt1"/>
    <property type="match status" value="1"/>
</dbReference>
<dbReference type="GO" id="GO:0051536">
    <property type="term" value="F:iron-sulfur cluster binding"/>
    <property type="evidence" value="ECO:0007669"/>
    <property type="project" value="UniProtKB-KW"/>
</dbReference>
<keyword evidence="4" id="KW-0411">Iron-sulfur</keyword>
<dbReference type="NCBIfam" id="TIGR00241">
    <property type="entry name" value="CoA_E_activ"/>
    <property type="match status" value="1"/>
</dbReference>
<evidence type="ECO:0000313" key="8">
    <source>
        <dbReference type="Proteomes" id="UP000192418"/>
    </source>
</evidence>
<dbReference type="Gene3D" id="3.30.420.40">
    <property type="match status" value="4"/>
</dbReference>
<evidence type="ECO:0000256" key="4">
    <source>
        <dbReference type="ARBA" id="ARBA00023014"/>
    </source>
</evidence>